<feature type="region of interest" description="Disordered" evidence="1">
    <location>
        <begin position="1"/>
        <end position="99"/>
    </location>
</feature>
<evidence type="ECO:0000256" key="1">
    <source>
        <dbReference type="SAM" id="MobiDB-lite"/>
    </source>
</evidence>
<keyword evidence="3" id="KW-1185">Reference proteome</keyword>
<feature type="compositionally biased region" description="Polar residues" evidence="1">
    <location>
        <begin position="1"/>
        <end position="11"/>
    </location>
</feature>
<sequence length="99" mass="10919">MDHQGSGNNSDQEGEEDEFRRPGFPAEHWLASGHSQICEGLEARKTTPPGSPAQSKENPPAEAPAEGSGLEAIRRRGMGRYNLRSRTTPPERLKDYVCE</sequence>
<evidence type="ECO:0000313" key="3">
    <source>
        <dbReference type="Proteomes" id="UP001066276"/>
    </source>
</evidence>
<proteinExistence type="predicted"/>
<dbReference type="Proteomes" id="UP001066276">
    <property type="component" value="Chromosome 2_1"/>
</dbReference>
<organism evidence="2 3">
    <name type="scientific">Pleurodeles waltl</name>
    <name type="common">Iberian ribbed newt</name>
    <dbReference type="NCBI Taxonomy" id="8319"/>
    <lineage>
        <taxon>Eukaryota</taxon>
        <taxon>Metazoa</taxon>
        <taxon>Chordata</taxon>
        <taxon>Craniata</taxon>
        <taxon>Vertebrata</taxon>
        <taxon>Euteleostomi</taxon>
        <taxon>Amphibia</taxon>
        <taxon>Batrachia</taxon>
        <taxon>Caudata</taxon>
        <taxon>Salamandroidea</taxon>
        <taxon>Salamandridae</taxon>
        <taxon>Pleurodelinae</taxon>
        <taxon>Pleurodeles</taxon>
    </lineage>
</organism>
<gene>
    <name evidence="2" type="ORF">NDU88_000506</name>
</gene>
<dbReference type="AlphaFoldDB" id="A0AAV7V5A2"/>
<feature type="compositionally biased region" description="Basic and acidic residues" evidence="1">
    <location>
        <begin position="89"/>
        <end position="99"/>
    </location>
</feature>
<protein>
    <submittedName>
        <fullName evidence="2">Uncharacterized protein</fullName>
    </submittedName>
</protein>
<evidence type="ECO:0000313" key="2">
    <source>
        <dbReference type="EMBL" id="KAJ1196640.1"/>
    </source>
</evidence>
<accession>A0AAV7V5A2</accession>
<reference evidence="2" key="1">
    <citation type="journal article" date="2022" name="bioRxiv">
        <title>Sequencing and chromosome-scale assembly of the giantPleurodeles waltlgenome.</title>
        <authorList>
            <person name="Brown T."/>
            <person name="Elewa A."/>
            <person name="Iarovenko S."/>
            <person name="Subramanian E."/>
            <person name="Araus A.J."/>
            <person name="Petzold A."/>
            <person name="Susuki M."/>
            <person name="Suzuki K.-i.T."/>
            <person name="Hayashi T."/>
            <person name="Toyoda A."/>
            <person name="Oliveira C."/>
            <person name="Osipova E."/>
            <person name="Leigh N.D."/>
            <person name="Simon A."/>
            <person name="Yun M.H."/>
        </authorList>
    </citation>
    <scope>NUCLEOTIDE SEQUENCE</scope>
    <source>
        <strain evidence="2">20211129_DDA</strain>
        <tissue evidence="2">Liver</tissue>
    </source>
</reference>
<dbReference type="EMBL" id="JANPWB010000003">
    <property type="protein sequence ID" value="KAJ1196640.1"/>
    <property type="molecule type" value="Genomic_DNA"/>
</dbReference>
<name>A0AAV7V5A2_PLEWA</name>
<comment type="caution">
    <text evidence="2">The sequence shown here is derived from an EMBL/GenBank/DDBJ whole genome shotgun (WGS) entry which is preliminary data.</text>
</comment>